<organism evidence="4 5">
    <name type="scientific">Ranitomeya imitator</name>
    <name type="common">mimic poison frog</name>
    <dbReference type="NCBI Taxonomy" id="111125"/>
    <lineage>
        <taxon>Eukaryota</taxon>
        <taxon>Metazoa</taxon>
        <taxon>Chordata</taxon>
        <taxon>Craniata</taxon>
        <taxon>Vertebrata</taxon>
        <taxon>Euteleostomi</taxon>
        <taxon>Amphibia</taxon>
        <taxon>Batrachia</taxon>
        <taxon>Anura</taxon>
        <taxon>Neobatrachia</taxon>
        <taxon>Hyloidea</taxon>
        <taxon>Dendrobatidae</taxon>
        <taxon>Dendrobatinae</taxon>
        <taxon>Ranitomeya</taxon>
    </lineage>
</organism>
<gene>
    <name evidence="4" type="ORF">RIMI_LOCUS22684530</name>
</gene>
<comment type="caution">
    <text evidence="4">The sequence shown here is derived from an EMBL/GenBank/DDBJ whole genome shotgun (WGS) entry which is preliminary data.</text>
</comment>
<keyword evidence="5" id="KW-1185">Reference proteome</keyword>
<dbReference type="Pfam" id="PF19314">
    <property type="entry name" value="DUF5917"/>
    <property type="match status" value="1"/>
</dbReference>
<dbReference type="InterPro" id="IPR045669">
    <property type="entry name" value="FHIP_C"/>
</dbReference>
<evidence type="ECO:0000259" key="3">
    <source>
        <dbReference type="Pfam" id="PF19314"/>
    </source>
</evidence>
<comment type="similarity">
    <text evidence="1">Belongs to the FHIP family.</text>
</comment>
<accession>A0ABN9MQT1</accession>
<protein>
    <recommendedName>
        <fullName evidence="3">FHF complex subunit HOOK-interacting protein C-terminal domain-containing protein</fullName>
    </recommendedName>
</protein>
<evidence type="ECO:0000256" key="1">
    <source>
        <dbReference type="ARBA" id="ARBA00024336"/>
    </source>
</evidence>
<dbReference type="PANTHER" id="PTHR21705">
    <property type="entry name" value="RAI16 PROTEIN-RELATED"/>
    <property type="match status" value="1"/>
</dbReference>
<dbReference type="Pfam" id="PF19311">
    <property type="entry name" value="KELAA"/>
    <property type="match status" value="1"/>
</dbReference>
<feature type="region of interest" description="Disordered" evidence="2">
    <location>
        <begin position="489"/>
        <end position="511"/>
    </location>
</feature>
<dbReference type="EMBL" id="CAUEEQ010078797">
    <property type="protein sequence ID" value="CAJ0968000.1"/>
    <property type="molecule type" value="Genomic_DNA"/>
</dbReference>
<evidence type="ECO:0000313" key="5">
    <source>
        <dbReference type="Proteomes" id="UP001176940"/>
    </source>
</evidence>
<dbReference type="Pfam" id="PF10257">
    <property type="entry name" value="RAI16-like"/>
    <property type="match status" value="1"/>
</dbReference>
<dbReference type="Proteomes" id="UP001176940">
    <property type="component" value="Unassembled WGS sequence"/>
</dbReference>
<dbReference type="InterPro" id="IPR045668">
    <property type="entry name" value="FHIP_KELAA_motif"/>
</dbReference>
<evidence type="ECO:0000256" key="2">
    <source>
        <dbReference type="SAM" id="MobiDB-lite"/>
    </source>
</evidence>
<dbReference type="PANTHER" id="PTHR21705:SF9">
    <property type="entry name" value="FHF COMPLEX SUBUNIT HOOK-INTERACTING PROTEIN 2B"/>
    <property type="match status" value="1"/>
</dbReference>
<dbReference type="InterPro" id="IPR019384">
    <property type="entry name" value="FHIP"/>
</dbReference>
<feature type="domain" description="FHF complex subunit HOOK-interacting protein C-terminal" evidence="3">
    <location>
        <begin position="534"/>
        <end position="615"/>
    </location>
</feature>
<name>A0ABN9MQT1_9NEOB</name>
<evidence type="ECO:0000313" key="4">
    <source>
        <dbReference type="EMBL" id="CAJ0968000.1"/>
    </source>
</evidence>
<sequence length="654" mass="73092">MWGRLGALLQQVVEPREAAQDLLQSFVQHWKGVTQYYLETTDESCPARNTEIPWRLRQLLDILVYEEIESGKGENLEDGTGSGPGDHTGPCMEYLLQHKILETLCTLAKAEYPPGMRQQVLVFFSRLLTKVQRPLLHYINVHRPVQKLIALGGDTVGVTAHREELQFLISICSKLEKDPSLLCHVLESENVKAAMSAAHGEEGAAGSSTLKPKQSLFKALLRLCLCQSQTGRLAVRAREALLGVLRAAQQEGPARLIAQSDLSQQVVQRLCELHHQIPLGTHPCDITATDGTDWRTEVGTEEYNALSPEASAIRRFLCWVEYCNCLLKESHEVISATMADSITEHYLQAILQEELLHVSELRILRSTALLSAMLQRLNPSPLTQRLVRFLLGEDRGPEKRSDNPPHLRAQLIQRCNHLSDEISLTTLRLFEDILQFPEEICMYSLVLRNLESRGYLSAGHEESRAQDGEAFESTDELEEDPYFTDGFPDTGLRSHGGHQDGGTGSTGTEQSVRSFLSLVPEEMKSSDSGFDTYLQDALVQPYEVNLQVTSLITRIALFPHPHIQEYLLNPYITLTPGARTLFSALVRVVADLAQRSQRLSNFREMLLLVRRQLTGETPAEPLGHETLCKGVVVLEEFCKELAAAACVTHQPLGI</sequence>
<reference evidence="4" key="1">
    <citation type="submission" date="2023-07" db="EMBL/GenBank/DDBJ databases">
        <authorList>
            <person name="Stuckert A."/>
        </authorList>
    </citation>
    <scope>NUCLEOTIDE SEQUENCE</scope>
</reference>
<proteinExistence type="inferred from homology"/>